<organism evidence="2 3">
    <name type="scientific">Yarrowia lipolytica</name>
    <name type="common">Candida lipolytica</name>
    <dbReference type="NCBI Taxonomy" id="4952"/>
    <lineage>
        <taxon>Eukaryota</taxon>
        <taxon>Fungi</taxon>
        <taxon>Dikarya</taxon>
        <taxon>Ascomycota</taxon>
        <taxon>Saccharomycotina</taxon>
        <taxon>Dipodascomycetes</taxon>
        <taxon>Dipodascales</taxon>
        <taxon>Dipodascales incertae sedis</taxon>
        <taxon>Yarrowia</taxon>
    </lineage>
</organism>
<dbReference type="AlphaFoldDB" id="A0A1D8NEJ9"/>
<dbReference type="Proteomes" id="UP000182444">
    <property type="component" value="Chromosome 1D"/>
</dbReference>
<feature type="signal peptide" evidence="1">
    <location>
        <begin position="1"/>
        <end position="17"/>
    </location>
</feature>
<evidence type="ECO:0008006" key="4">
    <source>
        <dbReference type="Google" id="ProtNLM"/>
    </source>
</evidence>
<proteinExistence type="predicted"/>
<dbReference type="GeneID" id="94583314"/>
<keyword evidence="1" id="KW-0732">Signal</keyword>
<sequence>MFLEGVWLVAAVVLVKLEEELVWRETGLAVLSLFTLEMVTESSMTGRYDEAQLRRLQRPSHFSIGPVDL</sequence>
<feature type="chain" id="PRO_5009110533" description="Secreted protein" evidence="1">
    <location>
        <begin position="18"/>
        <end position="69"/>
    </location>
</feature>
<evidence type="ECO:0000313" key="2">
    <source>
        <dbReference type="EMBL" id="AOW04065.1"/>
    </source>
</evidence>
<name>A0A1D8NEJ9_YARLL</name>
<dbReference type="EMBL" id="CP017556">
    <property type="protein sequence ID" value="AOW04065.1"/>
    <property type="molecule type" value="Genomic_DNA"/>
</dbReference>
<dbReference type="VEuPathDB" id="FungiDB:YALI1_D17814g"/>
<gene>
    <name evidence="2" type="ORF">YALI1_D17814g</name>
</gene>
<accession>A0A1D8NEJ9</accession>
<evidence type="ECO:0000313" key="3">
    <source>
        <dbReference type="Proteomes" id="UP000182444"/>
    </source>
</evidence>
<protein>
    <recommendedName>
        <fullName evidence="4">Secreted protein</fullName>
    </recommendedName>
</protein>
<dbReference type="RefSeq" id="XP_068138806.1">
    <property type="nucleotide sequence ID" value="XM_068282705.1"/>
</dbReference>
<evidence type="ECO:0000256" key="1">
    <source>
        <dbReference type="SAM" id="SignalP"/>
    </source>
</evidence>
<reference evidence="2 3" key="1">
    <citation type="journal article" date="2016" name="PLoS ONE">
        <title>Sequence Assembly of Yarrowia lipolytica Strain W29/CLIB89 Shows Transposable Element Diversity.</title>
        <authorList>
            <person name="Magnan C."/>
            <person name="Yu J."/>
            <person name="Chang I."/>
            <person name="Jahn E."/>
            <person name="Kanomata Y."/>
            <person name="Wu J."/>
            <person name="Zeller M."/>
            <person name="Oakes M."/>
            <person name="Baldi P."/>
            <person name="Sandmeyer S."/>
        </authorList>
    </citation>
    <scope>NUCLEOTIDE SEQUENCE [LARGE SCALE GENOMIC DNA]</scope>
    <source>
        <strain evidence="3">CLIB89(W29)</strain>
    </source>
</reference>